<dbReference type="AlphaFoldDB" id="A0A1I3Q980"/>
<gene>
    <name evidence="3" type="ORF">SAMN03080618_02574</name>
</gene>
<dbReference type="EMBL" id="FORF01000014">
    <property type="protein sequence ID" value="SFJ29937.1"/>
    <property type="molecule type" value="Genomic_DNA"/>
</dbReference>
<dbReference type="RefSeq" id="WP_091522961.1">
    <property type="nucleotide sequence ID" value="NZ_FORF01000014.1"/>
</dbReference>
<proteinExistence type="predicted"/>
<name>A0A1I3Q980_9HYPH</name>
<feature type="region of interest" description="Disordered" evidence="1">
    <location>
        <begin position="1"/>
        <end position="28"/>
    </location>
</feature>
<evidence type="ECO:0000256" key="1">
    <source>
        <dbReference type="SAM" id="MobiDB-lite"/>
    </source>
</evidence>
<evidence type="ECO:0000313" key="4">
    <source>
        <dbReference type="Proteomes" id="UP000242763"/>
    </source>
</evidence>
<evidence type="ECO:0008006" key="5">
    <source>
        <dbReference type="Google" id="ProtNLM"/>
    </source>
</evidence>
<keyword evidence="2" id="KW-0472">Membrane</keyword>
<dbReference type="STRING" id="1121003.SAMN03080618_02574"/>
<sequence length="206" mass="22774">MHEQDTPRSVFGEIMTDTPRSARDGEKLRRATDAQFETVEIGSALPSSHFRTHKNVKGMELLTRRALDETQQRRGGTMFWASGLTLVVLAFWLSGGHELARSKVLAMQEEKSPALQIADVESRLEHQNGQDILFVNGAAENRGAETRPLPPIEIAVIATDGAVTRYYLGTSETELTPGGRYAFSSRLEPPRNGVKIVAVTFQEVSH</sequence>
<reference evidence="4" key="1">
    <citation type="submission" date="2016-10" db="EMBL/GenBank/DDBJ databases">
        <authorList>
            <person name="Varghese N."/>
            <person name="Submissions S."/>
        </authorList>
    </citation>
    <scope>NUCLEOTIDE SEQUENCE [LARGE SCALE GENOMIC DNA]</scope>
    <source>
        <strain evidence="4">DSM 21857</strain>
    </source>
</reference>
<accession>A0A1I3Q980</accession>
<evidence type="ECO:0000256" key="2">
    <source>
        <dbReference type="SAM" id="Phobius"/>
    </source>
</evidence>
<dbReference type="Proteomes" id="UP000242763">
    <property type="component" value="Unassembled WGS sequence"/>
</dbReference>
<feature type="transmembrane region" description="Helical" evidence="2">
    <location>
        <begin position="77"/>
        <end position="95"/>
    </location>
</feature>
<keyword evidence="2" id="KW-0812">Transmembrane</keyword>
<organism evidence="3 4">
    <name type="scientific">Aquamicrobium aerolatum DSM 21857</name>
    <dbReference type="NCBI Taxonomy" id="1121003"/>
    <lineage>
        <taxon>Bacteria</taxon>
        <taxon>Pseudomonadati</taxon>
        <taxon>Pseudomonadota</taxon>
        <taxon>Alphaproteobacteria</taxon>
        <taxon>Hyphomicrobiales</taxon>
        <taxon>Phyllobacteriaceae</taxon>
        <taxon>Aerobium</taxon>
    </lineage>
</organism>
<keyword evidence="4" id="KW-1185">Reference proteome</keyword>
<keyword evidence="2" id="KW-1133">Transmembrane helix</keyword>
<evidence type="ECO:0000313" key="3">
    <source>
        <dbReference type="EMBL" id="SFJ29937.1"/>
    </source>
</evidence>
<dbReference type="OrthoDB" id="8029632at2"/>
<protein>
    <recommendedName>
        <fullName evidence="5">Transmembrane protein</fullName>
    </recommendedName>
</protein>